<evidence type="ECO:0000256" key="1">
    <source>
        <dbReference type="ARBA" id="ARBA00004496"/>
    </source>
</evidence>
<organism evidence="6 7">
    <name type="scientific">Malassezia caprae</name>
    <dbReference type="NCBI Taxonomy" id="1381934"/>
    <lineage>
        <taxon>Eukaryota</taxon>
        <taxon>Fungi</taxon>
        <taxon>Dikarya</taxon>
        <taxon>Basidiomycota</taxon>
        <taxon>Ustilaginomycotina</taxon>
        <taxon>Malasseziomycetes</taxon>
        <taxon>Malasseziales</taxon>
        <taxon>Malasseziaceae</taxon>
        <taxon>Malassezia</taxon>
    </lineage>
</organism>
<sequence>MSAGTLYTLAPVVPCVLPSAGEHAGSPADLGRAMRCVSVSHTHALVGTSDGALHYYVAEPTWAWRASVTVSSAAKPVEKVLLFDELRLVAVLCDHTLVFYTFPALAQVRNAALPPIRGVLQVITDEAEADSARAFVSLCVVRRQGLLLGVLDHASWSVIKEMPLPRDAFIAHRYNDRVCLATASEYAIVDLESGALQPIGLPISQSTQVNSARTRPSIVPIPAYNDELPCFLITSHSDSGTLGAFVRADGEPTARLLEWPHHPRAVVVDFPYVCALLRNDTIYIHHLPTLTLVETIPVDPASEPRFLVSTAANAHLSAQRPGLPTALVTPGAASALPPPTCARTEAPRVLFGGKRTLQCLARFTPGSAVIRCAHAGAWRTAHAHLARTTALDEETRAACILLGLHYLHEGLFLQAAPWLVRGELEARLVLTLFPDWASRTPHTARLPQAAAGLWDALPPSIDALLQERLAWNYAPDVPLDDPVVRDLRAALMRRAEQMLLQVLQAGDARCVDIATVLFQLLLRDPSVPLSSLEPYLASCDVSRTAPVLQEACRFHALCTLLLRARPAEAMELAQQLLDGSVCDAVDGPVALSTLASYAPTLPPAARIDMGLLLARHDRACALEVLRDVDFRAVDAAPALHAIQDIDADLAAALLEHVVLSAPLEMPSLHESLLTRYLATNDAHTRTKRHYLLACSPALDVRLIDTLGHQPVDQALLLAKAGHYERALERLVHAHEFAAAERVCATGRVLAPWHDAPPGWERLLALAPQPSVPASESVRLRRTLLALYMDAGSGVEFCAPCAALLHAHASEFALESVLTAVPPHWPVHALTPFLVHALRGAQHARRTAHVAKSAAFKRSLDAAERRWHAVRTLGGLVEEPL</sequence>
<proteinExistence type="predicted"/>
<dbReference type="GO" id="GO:0015031">
    <property type="term" value="P:protein transport"/>
    <property type="evidence" value="ECO:0007669"/>
    <property type="project" value="UniProtKB-KW"/>
</dbReference>
<dbReference type="PANTHER" id="PTHR12894">
    <property type="entry name" value="CNH DOMAIN CONTAINING"/>
    <property type="match status" value="1"/>
</dbReference>
<dbReference type="Pfam" id="PF00780">
    <property type="entry name" value="CNH"/>
    <property type="match status" value="1"/>
</dbReference>
<evidence type="ECO:0000256" key="2">
    <source>
        <dbReference type="ARBA" id="ARBA00022448"/>
    </source>
</evidence>
<dbReference type="GO" id="GO:0034058">
    <property type="term" value="P:endosomal vesicle fusion"/>
    <property type="evidence" value="ECO:0007669"/>
    <property type="project" value="TreeGrafter"/>
</dbReference>
<dbReference type="InterPro" id="IPR032914">
    <property type="entry name" value="Vam6/VPS39/TRAP1"/>
</dbReference>
<dbReference type="GO" id="GO:0005737">
    <property type="term" value="C:cytoplasm"/>
    <property type="evidence" value="ECO:0007669"/>
    <property type="project" value="UniProtKB-SubCell"/>
</dbReference>
<comment type="subcellular location">
    <subcellularLocation>
        <location evidence="1">Cytoplasm</location>
    </subcellularLocation>
</comment>
<dbReference type="InterPro" id="IPR001180">
    <property type="entry name" value="CNH_dom"/>
</dbReference>
<keyword evidence="2" id="KW-0813">Transport</keyword>
<keyword evidence="4" id="KW-0653">Protein transport</keyword>
<name>A0AAF0EAT5_9BASI</name>
<reference evidence="6" key="1">
    <citation type="submission" date="2023-03" db="EMBL/GenBank/DDBJ databases">
        <title>Mating type loci evolution in Malassezia.</title>
        <authorList>
            <person name="Coelho M.A."/>
        </authorList>
    </citation>
    <scope>NUCLEOTIDE SEQUENCE</scope>
    <source>
        <strain evidence="6">CBS 10434</strain>
    </source>
</reference>
<keyword evidence="3" id="KW-0963">Cytoplasm</keyword>
<dbReference type="PANTHER" id="PTHR12894:SF27">
    <property type="entry name" value="TRANSFORMING GROWTH FACTOR-BETA RECEPTOR-ASSOCIATED PROTEIN 1"/>
    <property type="match status" value="1"/>
</dbReference>
<dbReference type="GO" id="GO:0006914">
    <property type="term" value="P:autophagy"/>
    <property type="evidence" value="ECO:0007669"/>
    <property type="project" value="TreeGrafter"/>
</dbReference>
<evidence type="ECO:0000313" key="6">
    <source>
        <dbReference type="EMBL" id="WFD20898.1"/>
    </source>
</evidence>
<dbReference type="PROSITE" id="PS50219">
    <property type="entry name" value="CNH"/>
    <property type="match status" value="1"/>
</dbReference>
<evidence type="ECO:0000259" key="5">
    <source>
        <dbReference type="PROSITE" id="PS50219"/>
    </source>
</evidence>
<dbReference type="Proteomes" id="UP001220961">
    <property type="component" value="Chromosome 7"/>
</dbReference>
<evidence type="ECO:0000256" key="4">
    <source>
        <dbReference type="ARBA" id="ARBA00022927"/>
    </source>
</evidence>
<protein>
    <recommendedName>
        <fullName evidence="5">CNH domain-containing protein</fullName>
    </recommendedName>
</protein>
<dbReference type="EMBL" id="CP119914">
    <property type="protein sequence ID" value="WFD20898.1"/>
    <property type="molecule type" value="Genomic_DNA"/>
</dbReference>
<keyword evidence="7" id="KW-1185">Reference proteome</keyword>
<feature type="domain" description="CNH" evidence="5">
    <location>
        <begin position="31"/>
        <end position="314"/>
    </location>
</feature>
<dbReference type="GO" id="GO:0016020">
    <property type="term" value="C:membrane"/>
    <property type="evidence" value="ECO:0007669"/>
    <property type="project" value="TreeGrafter"/>
</dbReference>
<dbReference type="AlphaFoldDB" id="A0AAF0EAT5"/>
<evidence type="ECO:0000313" key="7">
    <source>
        <dbReference type="Proteomes" id="UP001220961"/>
    </source>
</evidence>
<accession>A0AAF0EAT5</accession>
<evidence type="ECO:0000256" key="3">
    <source>
        <dbReference type="ARBA" id="ARBA00022490"/>
    </source>
</evidence>
<gene>
    <name evidence="6" type="ORF">MCAP1_003153</name>
</gene>